<sequence length="123" mass="13129">MIGYTSLGTADLARSVAFYDALFDELGAKQVMAFDDFIVWGDDTGGAAFSIHVPENGKPYSVGNGVMIALKARNKGQVDTVHAKALELGGSDEGKPGFRVDGFYAAYFRDLDGNKLNIHHVAG</sequence>
<dbReference type="PANTHER" id="PTHR35006">
    <property type="entry name" value="GLYOXALASE FAMILY PROTEIN (AFU_ORTHOLOGUE AFUA_5G14830)"/>
    <property type="match status" value="1"/>
</dbReference>
<keyword evidence="3" id="KW-1185">Reference proteome</keyword>
<accession>A0A073J2R7</accession>
<evidence type="ECO:0000313" key="3">
    <source>
        <dbReference type="Proteomes" id="UP000027746"/>
    </source>
</evidence>
<dbReference type="Pfam" id="PF00903">
    <property type="entry name" value="Glyoxalase"/>
    <property type="match status" value="1"/>
</dbReference>
<dbReference type="GeneID" id="68871205"/>
<evidence type="ECO:0000313" key="2">
    <source>
        <dbReference type="EMBL" id="KEJ95981.1"/>
    </source>
</evidence>
<name>A0A073J2R7_9RHOB</name>
<protein>
    <submittedName>
        <fullName evidence="2">Glyoxalase</fullName>
    </submittedName>
</protein>
<dbReference type="OrthoDB" id="9807407at2"/>
<dbReference type="EMBL" id="JAMD01000004">
    <property type="protein sequence ID" value="KEJ95981.1"/>
    <property type="molecule type" value="Genomic_DNA"/>
</dbReference>
<dbReference type="Proteomes" id="UP000027746">
    <property type="component" value="Unassembled WGS sequence"/>
</dbReference>
<feature type="domain" description="Glyoxalase/fosfomycin resistance/dioxygenase" evidence="1">
    <location>
        <begin position="2"/>
        <end position="117"/>
    </location>
</feature>
<dbReference type="PANTHER" id="PTHR35006:SF2">
    <property type="entry name" value="GLYOXALASE FAMILY PROTEIN (AFU_ORTHOLOGUE AFUA_5G14830)"/>
    <property type="match status" value="1"/>
</dbReference>
<evidence type="ECO:0000259" key="1">
    <source>
        <dbReference type="Pfam" id="PF00903"/>
    </source>
</evidence>
<dbReference type="CDD" id="cd07262">
    <property type="entry name" value="VOC_like"/>
    <property type="match status" value="1"/>
</dbReference>
<gene>
    <name evidence="2" type="ORF">SUH3_17110</name>
</gene>
<proteinExistence type="predicted"/>
<dbReference type="InterPro" id="IPR029068">
    <property type="entry name" value="Glyas_Bleomycin-R_OHBP_Dase"/>
</dbReference>
<dbReference type="AlphaFoldDB" id="A0A073J2R7"/>
<organism evidence="2 3">
    <name type="scientific">Pseudosulfitobacter pseudonitzschiae</name>
    <dbReference type="NCBI Taxonomy" id="1402135"/>
    <lineage>
        <taxon>Bacteria</taxon>
        <taxon>Pseudomonadati</taxon>
        <taxon>Pseudomonadota</taxon>
        <taxon>Alphaproteobacteria</taxon>
        <taxon>Rhodobacterales</taxon>
        <taxon>Roseobacteraceae</taxon>
        <taxon>Pseudosulfitobacter</taxon>
    </lineage>
</organism>
<dbReference type="InterPro" id="IPR004360">
    <property type="entry name" value="Glyas_Fos-R_dOase_dom"/>
</dbReference>
<dbReference type="SUPFAM" id="SSF54593">
    <property type="entry name" value="Glyoxalase/Bleomycin resistance protein/Dihydroxybiphenyl dioxygenase"/>
    <property type="match status" value="1"/>
</dbReference>
<comment type="caution">
    <text evidence="2">The sequence shown here is derived from an EMBL/GenBank/DDBJ whole genome shotgun (WGS) entry which is preliminary data.</text>
</comment>
<dbReference type="RefSeq" id="WP_037924921.1">
    <property type="nucleotide sequence ID" value="NZ_CP054599.1"/>
</dbReference>
<reference evidence="2 3" key="1">
    <citation type="submission" date="2014-01" db="EMBL/GenBank/DDBJ databases">
        <title>Sulfitobacter sp. H3 (MCCC 1A00686) Genome Sequencing.</title>
        <authorList>
            <person name="Lai Q."/>
            <person name="Hong Z."/>
        </authorList>
    </citation>
    <scope>NUCLEOTIDE SEQUENCE [LARGE SCALE GENOMIC DNA]</scope>
    <source>
        <strain evidence="2 3">H3</strain>
    </source>
</reference>
<dbReference type="Gene3D" id="3.10.180.10">
    <property type="entry name" value="2,3-Dihydroxybiphenyl 1,2-Dioxygenase, domain 1"/>
    <property type="match status" value="1"/>
</dbReference>